<protein>
    <submittedName>
        <fullName evidence="6">SMC-Scp complex subunit ScpB</fullName>
    </submittedName>
</protein>
<dbReference type="GO" id="GO:0051301">
    <property type="term" value="P:cell division"/>
    <property type="evidence" value="ECO:0007669"/>
    <property type="project" value="UniProtKB-KW"/>
</dbReference>
<dbReference type="Pfam" id="PF04079">
    <property type="entry name" value="SMC_ScpB"/>
    <property type="match status" value="1"/>
</dbReference>
<evidence type="ECO:0000313" key="7">
    <source>
        <dbReference type="Proteomes" id="UP000253792"/>
    </source>
</evidence>
<reference evidence="6 7" key="1">
    <citation type="journal article" date="2018" name="Elife">
        <title>Discovery and characterization of a prevalent human gut bacterial enzyme sufficient for the inactivation of a family of plant toxins.</title>
        <authorList>
            <person name="Koppel N."/>
            <person name="Bisanz J.E."/>
            <person name="Pandelia M.E."/>
            <person name="Turnbaugh P.J."/>
            <person name="Balskus E.P."/>
        </authorList>
    </citation>
    <scope>NUCLEOTIDE SEQUENCE [LARGE SCALE GENOMIC DNA]</scope>
    <source>
        <strain evidence="7">anaerobia AP69FAA</strain>
    </source>
</reference>
<evidence type="ECO:0000313" key="6">
    <source>
        <dbReference type="EMBL" id="RDB54772.1"/>
    </source>
</evidence>
<dbReference type="STRING" id="1034345.GCA_000236865_01578"/>
<organism evidence="6 7">
    <name type="scientific">Senegalimassilia anaerobia</name>
    <dbReference type="NCBI Taxonomy" id="1473216"/>
    <lineage>
        <taxon>Bacteria</taxon>
        <taxon>Bacillati</taxon>
        <taxon>Actinomycetota</taxon>
        <taxon>Coriobacteriia</taxon>
        <taxon>Coriobacteriales</taxon>
        <taxon>Coriobacteriaceae</taxon>
        <taxon>Senegalimassilia</taxon>
    </lineage>
</organism>
<keyword evidence="3" id="KW-0159">Chromosome partition</keyword>
<sequence length="301" mass="32315">MFEGLDQAQLSGAIEAMLFVTDEPVGVIELADMLEADPKLVEQALVDLREKLEREQRGIQLREVAGGWRLYTHPAYHDLVEKYVLSWDTRKLSQAAMETLAIVAYLQPCTRAGVASVRGVNSDSSINSLVEKGLIREAGQADAPGNPTLYATTRGFLEKFGLRSVSDLPDLDEFAPDDATRQLIRERLSAGGQEAHVAPEAQVSDREGTNPLDGLQFDFEDEGAGSALTSQQGSGGVGVGGEIRGPRQATPDASGSQAAFPSDDGPASNAAQQMLADAMAQSFGLVEKIDFDNLKFETDDE</sequence>
<keyword evidence="1" id="KW-0963">Cytoplasm</keyword>
<evidence type="ECO:0000256" key="2">
    <source>
        <dbReference type="ARBA" id="ARBA00022618"/>
    </source>
</evidence>
<keyword evidence="4" id="KW-0131">Cell cycle</keyword>
<gene>
    <name evidence="6" type="primary">scpB</name>
    <name evidence="6" type="ORF">C1880_07940</name>
</gene>
<keyword evidence="2" id="KW-0132">Cell division</keyword>
<dbReference type="EMBL" id="PPTP01000007">
    <property type="protein sequence ID" value="RDB54772.1"/>
    <property type="molecule type" value="Genomic_DNA"/>
</dbReference>
<dbReference type="NCBIfam" id="TIGR00281">
    <property type="entry name" value="SMC-Scp complex subunit ScpB"/>
    <property type="match status" value="1"/>
</dbReference>
<name>A0A369L6H9_9ACTN</name>
<evidence type="ECO:0000256" key="3">
    <source>
        <dbReference type="ARBA" id="ARBA00022829"/>
    </source>
</evidence>
<dbReference type="SUPFAM" id="SSF46785">
    <property type="entry name" value="Winged helix' DNA-binding domain"/>
    <property type="match status" value="2"/>
</dbReference>
<evidence type="ECO:0000256" key="4">
    <source>
        <dbReference type="ARBA" id="ARBA00023306"/>
    </source>
</evidence>
<dbReference type="RefSeq" id="WP_114621014.1">
    <property type="nucleotide sequence ID" value="NZ_PPTP01000007.1"/>
</dbReference>
<dbReference type="InterPro" id="IPR036390">
    <property type="entry name" value="WH_DNA-bd_sf"/>
</dbReference>
<evidence type="ECO:0000256" key="5">
    <source>
        <dbReference type="SAM" id="MobiDB-lite"/>
    </source>
</evidence>
<dbReference type="AlphaFoldDB" id="A0A369L6H9"/>
<feature type="compositionally biased region" description="Gly residues" evidence="5">
    <location>
        <begin position="233"/>
        <end position="243"/>
    </location>
</feature>
<dbReference type="GO" id="GO:0051304">
    <property type="term" value="P:chromosome separation"/>
    <property type="evidence" value="ECO:0007669"/>
    <property type="project" value="InterPro"/>
</dbReference>
<dbReference type="InterPro" id="IPR036388">
    <property type="entry name" value="WH-like_DNA-bd_sf"/>
</dbReference>
<proteinExistence type="predicted"/>
<evidence type="ECO:0000256" key="1">
    <source>
        <dbReference type="ARBA" id="ARBA00022490"/>
    </source>
</evidence>
<dbReference type="OrthoDB" id="9806226at2"/>
<feature type="region of interest" description="Disordered" evidence="5">
    <location>
        <begin position="190"/>
        <end position="273"/>
    </location>
</feature>
<comment type="caution">
    <text evidence="6">The sequence shown here is derived from an EMBL/GenBank/DDBJ whole genome shotgun (WGS) entry which is preliminary data.</text>
</comment>
<accession>A0A369L6H9</accession>
<dbReference type="PANTHER" id="PTHR34298:SF2">
    <property type="entry name" value="SEGREGATION AND CONDENSATION PROTEIN B"/>
    <property type="match status" value="1"/>
</dbReference>
<dbReference type="Gene3D" id="1.10.10.10">
    <property type="entry name" value="Winged helix-like DNA-binding domain superfamily/Winged helix DNA-binding domain"/>
    <property type="match status" value="2"/>
</dbReference>
<keyword evidence="7" id="KW-1185">Reference proteome</keyword>
<dbReference type="PANTHER" id="PTHR34298">
    <property type="entry name" value="SEGREGATION AND CONDENSATION PROTEIN B"/>
    <property type="match status" value="1"/>
</dbReference>
<dbReference type="Proteomes" id="UP000253792">
    <property type="component" value="Unassembled WGS sequence"/>
</dbReference>
<dbReference type="InterPro" id="IPR005234">
    <property type="entry name" value="ScpB_csome_segregation"/>
</dbReference>